<name>A0ABY8J641_9BACI</name>
<sequence>MNLKSFTVLACLWSITFYLVSCVVDETEAEFSDQEVVSSTITAAAVFPETIEELVKEAQGITNQLSSTYDDLLTITADSLTIDQAKAKLEKIQKKRKQMNTNFQRLSSIRDEIAEYERRAQSSGKDPTKYVQAGLNEIHQIYEKSNERIDFQRIEDLITDLRQRIEELKQEQNKPAPLPQTTTDEQSDTASENTTSRKSQPANESAQKEPTDEESSKQAKPAKKSSTQKSESTKEATPQQEKPANESTQQKQASNPPREEQSESAKTNDKGKTKEGEIENNDEENVESN</sequence>
<dbReference type="Proteomes" id="UP001221597">
    <property type="component" value="Chromosome"/>
</dbReference>
<feature type="compositionally biased region" description="Polar residues" evidence="2">
    <location>
        <begin position="179"/>
        <end position="205"/>
    </location>
</feature>
<keyword evidence="1" id="KW-0175">Coiled coil</keyword>
<evidence type="ECO:0000256" key="1">
    <source>
        <dbReference type="SAM" id="Coils"/>
    </source>
</evidence>
<evidence type="ECO:0000256" key="2">
    <source>
        <dbReference type="SAM" id="MobiDB-lite"/>
    </source>
</evidence>
<proteinExistence type="predicted"/>
<evidence type="ECO:0000313" key="3">
    <source>
        <dbReference type="EMBL" id="WFT76371.1"/>
    </source>
</evidence>
<feature type="compositionally biased region" description="Basic and acidic residues" evidence="2">
    <location>
        <begin position="257"/>
        <end position="277"/>
    </location>
</feature>
<feature type="compositionally biased region" description="Acidic residues" evidence="2">
    <location>
        <begin position="278"/>
        <end position="289"/>
    </location>
</feature>
<feature type="coiled-coil region" evidence="1">
    <location>
        <begin position="82"/>
        <end position="109"/>
    </location>
</feature>
<feature type="compositionally biased region" description="Polar residues" evidence="2">
    <location>
        <begin position="236"/>
        <end position="255"/>
    </location>
</feature>
<feature type="region of interest" description="Disordered" evidence="2">
    <location>
        <begin position="169"/>
        <end position="289"/>
    </location>
</feature>
<keyword evidence="4" id="KW-1185">Reference proteome</keyword>
<dbReference type="RefSeq" id="WP_283078325.1">
    <property type="nucleotide sequence ID" value="NZ_CP121671.1"/>
</dbReference>
<dbReference type="EMBL" id="CP121671">
    <property type="protein sequence ID" value="WFT76371.1"/>
    <property type="molecule type" value="Genomic_DNA"/>
</dbReference>
<evidence type="ECO:0000313" key="4">
    <source>
        <dbReference type="Proteomes" id="UP001221597"/>
    </source>
</evidence>
<organism evidence="3 4">
    <name type="scientific">Halobacillus naozhouensis</name>
    <dbReference type="NCBI Taxonomy" id="554880"/>
    <lineage>
        <taxon>Bacteria</taxon>
        <taxon>Bacillati</taxon>
        <taxon>Bacillota</taxon>
        <taxon>Bacilli</taxon>
        <taxon>Bacillales</taxon>
        <taxon>Bacillaceae</taxon>
        <taxon>Halobacillus</taxon>
    </lineage>
</organism>
<reference evidence="3 4" key="1">
    <citation type="submission" date="2023-04" db="EMBL/GenBank/DDBJ databases">
        <title>Genome sequence of Halobacillus naozhouensis KACC 21980.</title>
        <authorList>
            <person name="Kim S."/>
            <person name="Heo J."/>
            <person name="Kwon S.-W."/>
        </authorList>
    </citation>
    <scope>NUCLEOTIDE SEQUENCE [LARGE SCALE GENOMIC DNA]</scope>
    <source>
        <strain evidence="3 4">KCTC 13234</strain>
    </source>
</reference>
<feature type="compositionally biased region" description="Basic and acidic residues" evidence="2">
    <location>
        <begin position="206"/>
        <end position="217"/>
    </location>
</feature>
<gene>
    <name evidence="3" type="ORF">P9989_08410</name>
</gene>
<accession>A0ABY8J641</accession>
<protein>
    <submittedName>
        <fullName evidence="3">DUF4047 domain-containing protein</fullName>
    </submittedName>
</protein>